<dbReference type="SUPFAM" id="SSF52047">
    <property type="entry name" value="RNI-like"/>
    <property type="match status" value="1"/>
</dbReference>
<proteinExistence type="predicted"/>
<dbReference type="Pfam" id="PF23622">
    <property type="entry name" value="LRR_At1g61320_AtMIF1"/>
    <property type="match status" value="1"/>
</dbReference>
<keyword evidence="3" id="KW-1185">Reference proteome</keyword>
<dbReference type="Proteomes" id="UP000593577">
    <property type="component" value="Unassembled WGS sequence"/>
</dbReference>
<feature type="non-terminal residue" evidence="2">
    <location>
        <position position="1"/>
    </location>
</feature>
<evidence type="ECO:0000313" key="2">
    <source>
        <dbReference type="EMBL" id="MBA0685174.1"/>
    </source>
</evidence>
<organism evidence="2 3">
    <name type="scientific">Gossypium aridum</name>
    <name type="common">American cotton</name>
    <name type="synonym">Erioxylum aridum</name>
    <dbReference type="NCBI Taxonomy" id="34290"/>
    <lineage>
        <taxon>Eukaryota</taxon>
        <taxon>Viridiplantae</taxon>
        <taxon>Streptophyta</taxon>
        <taxon>Embryophyta</taxon>
        <taxon>Tracheophyta</taxon>
        <taxon>Spermatophyta</taxon>
        <taxon>Magnoliopsida</taxon>
        <taxon>eudicotyledons</taxon>
        <taxon>Gunneridae</taxon>
        <taxon>Pentapetalae</taxon>
        <taxon>rosids</taxon>
        <taxon>malvids</taxon>
        <taxon>Malvales</taxon>
        <taxon>Malvaceae</taxon>
        <taxon>Malvoideae</taxon>
        <taxon>Gossypium</taxon>
    </lineage>
</organism>
<dbReference type="EMBL" id="JABFAA010000006">
    <property type="protein sequence ID" value="MBA0685174.1"/>
    <property type="molecule type" value="Genomic_DNA"/>
</dbReference>
<dbReference type="Gene3D" id="3.80.10.10">
    <property type="entry name" value="Ribonuclease Inhibitor"/>
    <property type="match status" value="1"/>
</dbReference>
<dbReference type="InterPro" id="IPR050232">
    <property type="entry name" value="FBL13/AtMIF1-like"/>
</dbReference>
<accession>A0A7J8XE43</accession>
<comment type="caution">
    <text evidence="2">The sequence shown here is derived from an EMBL/GenBank/DDBJ whole genome shotgun (WGS) entry which is preliminary data.</text>
</comment>
<dbReference type="PANTHER" id="PTHR31900">
    <property type="entry name" value="F-BOX/RNI SUPERFAMILY PROTEIN-RELATED"/>
    <property type="match status" value="1"/>
</dbReference>
<dbReference type="PANTHER" id="PTHR31900:SF27">
    <property type="entry name" value="FBD DOMAIN-CONTAINING PROTEIN"/>
    <property type="match status" value="1"/>
</dbReference>
<gene>
    <name evidence="2" type="ORF">Goari_026712</name>
</gene>
<protein>
    <recommendedName>
        <fullName evidence="1">FBD domain-containing protein</fullName>
    </recommendedName>
</protein>
<feature type="domain" description="FBD" evidence="1">
    <location>
        <begin position="206"/>
        <end position="277"/>
    </location>
</feature>
<dbReference type="InterPro" id="IPR032675">
    <property type="entry name" value="LRR_dom_sf"/>
</dbReference>
<evidence type="ECO:0000313" key="3">
    <source>
        <dbReference type="Proteomes" id="UP000593577"/>
    </source>
</evidence>
<evidence type="ECO:0000259" key="1">
    <source>
        <dbReference type="SMART" id="SM00579"/>
    </source>
</evidence>
<dbReference type="AlphaFoldDB" id="A0A7J8XE43"/>
<name>A0A7J8XE43_GOSAI</name>
<dbReference type="InterPro" id="IPR006566">
    <property type="entry name" value="FBD"/>
</dbReference>
<dbReference type="InterPro" id="IPR055357">
    <property type="entry name" value="LRR_At1g61320_AtMIF1"/>
</dbReference>
<reference evidence="2 3" key="1">
    <citation type="journal article" date="2019" name="Genome Biol. Evol.">
        <title>Insights into the evolution of the New World diploid cottons (Gossypium, subgenus Houzingenia) based on genome sequencing.</title>
        <authorList>
            <person name="Grover C.E."/>
            <person name="Arick M.A. 2nd"/>
            <person name="Thrash A."/>
            <person name="Conover J.L."/>
            <person name="Sanders W.S."/>
            <person name="Peterson D.G."/>
            <person name="Frelichowski J.E."/>
            <person name="Scheffler J.A."/>
            <person name="Scheffler B.E."/>
            <person name="Wendel J.F."/>
        </authorList>
    </citation>
    <scope>NUCLEOTIDE SEQUENCE [LARGE SCALE GENOMIC DNA]</scope>
    <source>
        <strain evidence="2">185</strain>
        <tissue evidence="2">Leaf</tissue>
    </source>
</reference>
<dbReference type="SMART" id="SM00579">
    <property type="entry name" value="FBD"/>
    <property type="match status" value="1"/>
</dbReference>
<sequence length="277" mass="31559">ICAALCRGVKEIDLKLHNLGDVPPDVPPVLFTCHSLVNLTLVALVLEDLAFMYCSVANASELNIQSPSLKELTLYFDPPDIDHSVVINAPNLVYFRYGGDIDRVYPLGNMKSLEKAQIYIWFGSETNAAHLYQGICNIRSLTLQISKEIFPTGRLPIFHNLIELEFDGDICFVKFLHCMPNLKKLILKYLNYAGTQWKALCIEIPSCLSFHLKEIEIEIPRIDTLMIEVVSYFLDNAMVLERLIISMNWLTAIEKRKARNQLLQLLKSSKKCLIMIL</sequence>